<feature type="region of interest" description="Disordered" evidence="1">
    <location>
        <begin position="1"/>
        <end position="31"/>
    </location>
</feature>
<accession>A0A0A9FKQ4</accession>
<reference evidence="2" key="2">
    <citation type="journal article" date="2015" name="Data Brief">
        <title>Shoot transcriptome of the giant reed, Arundo donax.</title>
        <authorList>
            <person name="Barrero R.A."/>
            <person name="Guerrero F.D."/>
            <person name="Moolhuijzen P."/>
            <person name="Goolsby J.A."/>
            <person name="Tidwell J."/>
            <person name="Bellgard S.E."/>
            <person name="Bellgard M.I."/>
        </authorList>
    </citation>
    <scope>NUCLEOTIDE SEQUENCE</scope>
    <source>
        <tissue evidence="2">Shoot tissue taken approximately 20 cm above the soil surface</tissue>
    </source>
</reference>
<dbReference type="EMBL" id="GBRH01186082">
    <property type="protein sequence ID" value="JAE11814.1"/>
    <property type="molecule type" value="Transcribed_RNA"/>
</dbReference>
<feature type="compositionally biased region" description="Basic residues" evidence="1">
    <location>
        <begin position="1"/>
        <end position="13"/>
    </location>
</feature>
<feature type="compositionally biased region" description="Basic and acidic residues" evidence="1">
    <location>
        <begin position="18"/>
        <end position="31"/>
    </location>
</feature>
<protein>
    <submittedName>
        <fullName evidence="2">Uncharacterized protein</fullName>
    </submittedName>
</protein>
<reference evidence="2" key="1">
    <citation type="submission" date="2014-09" db="EMBL/GenBank/DDBJ databases">
        <authorList>
            <person name="Magalhaes I.L.F."/>
            <person name="Oliveira U."/>
            <person name="Santos F.R."/>
            <person name="Vidigal T.H.D.A."/>
            <person name="Brescovit A.D."/>
            <person name="Santos A.J."/>
        </authorList>
    </citation>
    <scope>NUCLEOTIDE SEQUENCE</scope>
    <source>
        <tissue evidence="2">Shoot tissue taken approximately 20 cm above the soil surface</tissue>
    </source>
</reference>
<sequence>MGRRRPRGRRRRSPASASDRRGVRGREAGGG</sequence>
<evidence type="ECO:0000256" key="1">
    <source>
        <dbReference type="SAM" id="MobiDB-lite"/>
    </source>
</evidence>
<dbReference type="AlphaFoldDB" id="A0A0A9FKQ4"/>
<name>A0A0A9FKQ4_ARUDO</name>
<organism evidence="2">
    <name type="scientific">Arundo donax</name>
    <name type="common">Giant reed</name>
    <name type="synonym">Donax arundinaceus</name>
    <dbReference type="NCBI Taxonomy" id="35708"/>
    <lineage>
        <taxon>Eukaryota</taxon>
        <taxon>Viridiplantae</taxon>
        <taxon>Streptophyta</taxon>
        <taxon>Embryophyta</taxon>
        <taxon>Tracheophyta</taxon>
        <taxon>Spermatophyta</taxon>
        <taxon>Magnoliopsida</taxon>
        <taxon>Liliopsida</taxon>
        <taxon>Poales</taxon>
        <taxon>Poaceae</taxon>
        <taxon>PACMAD clade</taxon>
        <taxon>Arundinoideae</taxon>
        <taxon>Arundineae</taxon>
        <taxon>Arundo</taxon>
    </lineage>
</organism>
<evidence type="ECO:0000313" key="2">
    <source>
        <dbReference type="EMBL" id="JAE11814.1"/>
    </source>
</evidence>
<proteinExistence type="predicted"/>